<dbReference type="Proteomes" id="UP001281003">
    <property type="component" value="Unassembled WGS sequence"/>
</dbReference>
<reference evidence="1" key="2">
    <citation type="submission" date="2023-07" db="EMBL/GenBank/DDBJ databases">
        <authorList>
            <consortium name="Lawrence Berkeley National Laboratory"/>
            <person name="Haridas S."/>
            <person name="Hensen N."/>
            <person name="Bonometti L."/>
            <person name="Westerberg I."/>
            <person name="Brannstrom I.O."/>
            <person name="Guillou S."/>
            <person name="Cros-Aarteil S."/>
            <person name="Calhoun S."/>
            <person name="Kuo A."/>
            <person name="Mondo S."/>
            <person name="Pangilinan J."/>
            <person name="Riley R."/>
            <person name="LaButti K."/>
            <person name="Andreopoulos B."/>
            <person name="Lipzen A."/>
            <person name="Chen C."/>
            <person name="Yanf M."/>
            <person name="Daum C."/>
            <person name="Ng V."/>
            <person name="Clum A."/>
            <person name="Steindorff A."/>
            <person name="Ohm R."/>
            <person name="Martin F."/>
            <person name="Silar P."/>
            <person name="Natvig D."/>
            <person name="Lalanne C."/>
            <person name="Gautier V."/>
            <person name="Ament-velasquez S.L."/>
            <person name="Kruys A."/>
            <person name="Hutchinson M.I."/>
            <person name="Powell A.J."/>
            <person name="Barry K."/>
            <person name="Miller A.N."/>
            <person name="Grigoriev I.V."/>
            <person name="Debuchy R."/>
            <person name="Gladieux P."/>
            <person name="Thoren M.H."/>
            <person name="Johannesson H."/>
        </authorList>
    </citation>
    <scope>NUCLEOTIDE SEQUENCE</scope>
    <source>
        <strain evidence="1">FGSC 1904</strain>
    </source>
</reference>
<dbReference type="AlphaFoldDB" id="A0AAE0P206"/>
<organism evidence="1 2">
    <name type="scientific">Sordaria brevicollis</name>
    <dbReference type="NCBI Taxonomy" id="83679"/>
    <lineage>
        <taxon>Eukaryota</taxon>
        <taxon>Fungi</taxon>
        <taxon>Dikarya</taxon>
        <taxon>Ascomycota</taxon>
        <taxon>Pezizomycotina</taxon>
        <taxon>Sordariomycetes</taxon>
        <taxon>Sordariomycetidae</taxon>
        <taxon>Sordariales</taxon>
        <taxon>Sordariaceae</taxon>
        <taxon>Sordaria</taxon>
    </lineage>
</organism>
<sequence>MSPLTKPRTMWLWYNTRSGYYARQKQATQNPTHVRNIAMLPCLLCFVACGKLFPVVSSFPIHQKSWIYRSGTRSAGLHLGCVLVAFSVQERPLPGILRRSYLSSFVYQTCIIHHIYKTSARRQPRLTFANLTRLAFKNDNDSVFSRSFVL</sequence>
<evidence type="ECO:0000313" key="2">
    <source>
        <dbReference type="Proteomes" id="UP001281003"/>
    </source>
</evidence>
<gene>
    <name evidence="1" type="ORF">B0T20DRAFT_82340</name>
</gene>
<name>A0AAE0P206_SORBR</name>
<reference evidence="1" key="1">
    <citation type="journal article" date="2023" name="Mol. Phylogenet. Evol.">
        <title>Genome-scale phylogeny and comparative genomics of the fungal order Sordariales.</title>
        <authorList>
            <person name="Hensen N."/>
            <person name="Bonometti L."/>
            <person name="Westerberg I."/>
            <person name="Brannstrom I.O."/>
            <person name="Guillou S."/>
            <person name="Cros-Aarteil S."/>
            <person name="Calhoun S."/>
            <person name="Haridas S."/>
            <person name="Kuo A."/>
            <person name="Mondo S."/>
            <person name="Pangilinan J."/>
            <person name="Riley R."/>
            <person name="LaButti K."/>
            <person name="Andreopoulos B."/>
            <person name="Lipzen A."/>
            <person name="Chen C."/>
            <person name="Yan M."/>
            <person name="Daum C."/>
            <person name="Ng V."/>
            <person name="Clum A."/>
            <person name="Steindorff A."/>
            <person name="Ohm R.A."/>
            <person name="Martin F."/>
            <person name="Silar P."/>
            <person name="Natvig D.O."/>
            <person name="Lalanne C."/>
            <person name="Gautier V."/>
            <person name="Ament-Velasquez S.L."/>
            <person name="Kruys A."/>
            <person name="Hutchinson M.I."/>
            <person name="Powell A.J."/>
            <person name="Barry K."/>
            <person name="Miller A.N."/>
            <person name="Grigoriev I.V."/>
            <person name="Debuchy R."/>
            <person name="Gladieux P."/>
            <person name="Hiltunen Thoren M."/>
            <person name="Johannesson H."/>
        </authorList>
    </citation>
    <scope>NUCLEOTIDE SEQUENCE</scope>
    <source>
        <strain evidence="1">FGSC 1904</strain>
    </source>
</reference>
<proteinExistence type="predicted"/>
<accession>A0AAE0P206</accession>
<keyword evidence="2" id="KW-1185">Reference proteome</keyword>
<comment type="caution">
    <text evidence="1">The sequence shown here is derived from an EMBL/GenBank/DDBJ whole genome shotgun (WGS) entry which is preliminary data.</text>
</comment>
<evidence type="ECO:0000313" key="1">
    <source>
        <dbReference type="EMBL" id="KAK3391560.1"/>
    </source>
</evidence>
<dbReference type="EMBL" id="JAUTDP010000013">
    <property type="protein sequence ID" value="KAK3391560.1"/>
    <property type="molecule type" value="Genomic_DNA"/>
</dbReference>
<protein>
    <submittedName>
        <fullName evidence="1">Uncharacterized protein</fullName>
    </submittedName>
</protein>